<feature type="region of interest" description="Disordered" evidence="1">
    <location>
        <begin position="172"/>
        <end position="206"/>
    </location>
</feature>
<keyword evidence="2" id="KW-1133">Transmembrane helix</keyword>
<comment type="caution">
    <text evidence="3">The sequence shown here is derived from an EMBL/GenBank/DDBJ whole genome shotgun (WGS) entry which is preliminary data.</text>
</comment>
<protein>
    <submittedName>
        <fullName evidence="3">Uncharacterized protein</fullName>
    </submittedName>
</protein>
<keyword evidence="2" id="KW-0812">Transmembrane</keyword>
<dbReference type="Proteomes" id="UP001341840">
    <property type="component" value="Unassembled WGS sequence"/>
</dbReference>
<feature type="region of interest" description="Disordered" evidence="1">
    <location>
        <begin position="94"/>
        <end position="113"/>
    </location>
</feature>
<keyword evidence="2" id="KW-0472">Membrane</keyword>
<reference evidence="3 4" key="1">
    <citation type="journal article" date="2023" name="Plants (Basel)">
        <title>Bridging the Gap: Combining Genomics and Transcriptomics Approaches to Understand Stylosanthes scabra, an Orphan Legume from the Brazilian Caatinga.</title>
        <authorList>
            <person name="Ferreira-Neto J.R.C."/>
            <person name="da Silva M.D."/>
            <person name="Binneck E."/>
            <person name="de Melo N.F."/>
            <person name="da Silva R.H."/>
            <person name="de Melo A.L.T.M."/>
            <person name="Pandolfi V."/>
            <person name="Bustamante F.O."/>
            <person name="Brasileiro-Vidal A.C."/>
            <person name="Benko-Iseppon A.M."/>
        </authorList>
    </citation>
    <scope>NUCLEOTIDE SEQUENCE [LARGE SCALE GENOMIC DNA]</scope>
    <source>
        <tissue evidence="3">Leaves</tissue>
    </source>
</reference>
<proteinExistence type="predicted"/>
<gene>
    <name evidence="3" type="ORF">PIB30_093272</name>
</gene>
<feature type="non-terminal residue" evidence="3">
    <location>
        <position position="1"/>
    </location>
</feature>
<evidence type="ECO:0000256" key="1">
    <source>
        <dbReference type="SAM" id="MobiDB-lite"/>
    </source>
</evidence>
<feature type="compositionally biased region" description="Low complexity" evidence="1">
    <location>
        <begin position="103"/>
        <end position="113"/>
    </location>
</feature>
<name>A0ABU6WV04_9FABA</name>
<evidence type="ECO:0000313" key="4">
    <source>
        <dbReference type="Proteomes" id="UP001341840"/>
    </source>
</evidence>
<dbReference type="EMBL" id="JASCZI010183222">
    <property type="protein sequence ID" value="MED6189174.1"/>
    <property type="molecule type" value="Genomic_DNA"/>
</dbReference>
<feature type="compositionally biased region" description="Polar residues" evidence="1">
    <location>
        <begin position="186"/>
        <end position="198"/>
    </location>
</feature>
<evidence type="ECO:0000256" key="2">
    <source>
        <dbReference type="SAM" id="Phobius"/>
    </source>
</evidence>
<evidence type="ECO:0000313" key="3">
    <source>
        <dbReference type="EMBL" id="MED6189174.1"/>
    </source>
</evidence>
<feature type="transmembrane region" description="Helical" evidence="2">
    <location>
        <begin position="140"/>
        <end position="159"/>
    </location>
</feature>
<keyword evidence="4" id="KW-1185">Reference proteome</keyword>
<organism evidence="3 4">
    <name type="scientific">Stylosanthes scabra</name>
    <dbReference type="NCBI Taxonomy" id="79078"/>
    <lineage>
        <taxon>Eukaryota</taxon>
        <taxon>Viridiplantae</taxon>
        <taxon>Streptophyta</taxon>
        <taxon>Embryophyta</taxon>
        <taxon>Tracheophyta</taxon>
        <taxon>Spermatophyta</taxon>
        <taxon>Magnoliopsida</taxon>
        <taxon>eudicotyledons</taxon>
        <taxon>Gunneridae</taxon>
        <taxon>Pentapetalae</taxon>
        <taxon>rosids</taxon>
        <taxon>fabids</taxon>
        <taxon>Fabales</taxon>
        <taxon>Fabaceae</taxon>
        <taxon>Papilionoideae</taxon>
        <taxon>50 kb inversion clade</taxon>
        <taxon>dalbergioids sensu lato</taxon>
        <taxon>Dalbergieae</taxon>
        <taxon>Pterocarpus clade</taxon>
        <taxon>Stylosanthes</taxon>
    </lineage>
</organism>
<sequence>KTSFLFWKKKQTDTSVAVLLEPLPFAICQPHSHSFLLKRRKPYAHLHRCRYSIAVAIPSPPASPSSISFLRIVTSSPRVDAVRPMIASTTSSVLCSPRRRSRSSSTTSSVLSSPSLLDRRPLLDQKSSLQITEISDSVELLLILLIAIAIILFAEFFTLPAMDESISENVAGEAAAPGSNDAANPPASNESQSQTSLNVRGKTYPA</sequence>
<accession>A0ABU6WV04</accession>